<dbReference type="Gene3D" id="3.30.1140.32">
    <property type="entry name" value="Ribosomal protein S3, C-terminal domain"/>
    <property type="match status" value="1"/>
</dbReference>
<dbReference type="GO" id="GO:0006412">
    <property type="term" value="P:translation"/>
    <property type="evidence" value="ECO:0007669"/>
    <property type="project" value="UniProtKB-UniRule"/>
</dbReference>
<sequence length="222" mass="24451">MGQKVNPIGMRVGIIRDWDARWYADDKNYVDLLHEDFQIREFVKKKLFESGVSSIIIERTGTTKVKVTIHTAKPGIVIGKNGSAIEVLRAQLEKMTGKSVSISVMEVKRPEADAQLIAESIAEALVRRVAFRRAIKQALQRAGKAGVKGVKVAVSGRLGGADIARTEWATEGKVPLHTLRADIDYGFYEADTTYGKIGVKVWTYKGEILADAPGNQRKEGGR</sequence>
<comment type="subunit">
    <text evidence="8">Part of the 30S ribosomal subunit. Forms a tight complex with proteins S10 and S14.</text>
</comment>
<protein>
    <recommendedName>
        <fullName evidence="7 8">Small ribosomal subunit protein uS3</fullName>
    </recommendedName>
</protein>
<dbReference type="InterPro" id="IPR004087">
    <property type="entry name" value="KH_dom"/>
</dbReference>
<dbReference type="NCBIfam" id="TIGR01009">
    <property type="entry name" value="rpsC_bact"/>
    <property type="match status" value="1"/>
</dbReference>
<dbReference type="HAMAP" id="MF_01309_B">
    <property type="entry name" value="Ribosomal_uS3_B"/>
    <property type="match status" value="1"/>
</dbReference>
<keyword evidence="2 8" id="KW-0699">rRNA-binding</keyword>
<dbReference type="SMART" id="SM00322">
    <property type="entry name" value="KH"/>
    <property type="match status" value="1"/>
</dbReference>
<comment type="similarity">
    <text evidence="1 8 9">Belongs to the universal ribosomal protein uS3 family.</text>
</comment>
<keyword evidence="12" id="KW-1185">Reference proteome</keyword>
<comment type="function">
    <text evidence="6 8">Binds the lower part of the 30S subunit head. Binds mRNA in the 70S ribosome, positioning it for translation.</text>
</comment>
<dbReference type="InterPro" id="IPR036419">
    <property type="entry name" value="Ribosomal_S3_C_sf"/>
</dbReference>
<evidence type="ECO:0000256" key="2">
    <source>
        <dbReference type="ARBA" id="ARBA00022730"/>
    </source>
</evidence>
<dbReference type="AlphaFoldDB" id="A0A1G6TCS9"/>
<organism evidence="11 12">
    <name type="scientific">Peptococcus niger</name>
    <dbReference type="NCBI Taxonomy" id="2741"/>
    <lineage>
        <taxon>Bacteria</taxon>
        <taxon>Bacillati</taxon>
        <taxon>Bacillota</taxon>
        <taxon>Clostridia</taxon>
        <taxon>Eubacteriales</taxon>
        <taxon>Peptococcaceae</taxon>
        <taxon>Peptococcus</taxon>
    </lineage>
</organism>
<dbReference type="InterPro" id="IPR018280">
    <property type="entry name" value="Ribosomal_uS3_CS"/>
</dbReference>
<evidence type="ECO:0000256" key="3">
    <source>
        <dbReference type="ARBA" id="ARBA00022884"/>
    </source>
</evidence>
<dbReference type="STRING" id="2741.SAMN04489866_102118"/>
<dbReference type="GO" id="GO:0003735">
    <property type="term" value="F:structural constituent of ribosome"/>
    <property type="evidence" value="ECO:0007669"/>
    <property type="project" value="InterPro"/>
</dbReference>
<reference evidence="11 12" key="1">
    <citation type="submission" date="2016-10" db="EMBL/GenBank/DDBJ databases">
        <authorList>
            <person name="de Groot N.N."/>
        </authorList>
    </citation>
    <scope>NUCLEOTIDE SEQUENCE [LARGE SCALE GENOMIC DNA]</scope>
    <source>
        <strain evidence="11 12">DSM 20475</strain>
    </source>
</reference>
<proteinExistence type="inferred from homology"/>
<keyword evidence="4 8" id="KW-0689">Ribosomal protein</keyword>
<evidence type="ECO:0000259" key="10">
    <source>
        <dbReference type="PROSITE" id="PS50823"/>
    </source>
</evidence>
<feature type="domain" description="KH type-2" evidence="10">
    <location>
        <begin position="39"/>
        <end position="108"/>
    </location>
</feature>
<dbReference type="InterPro" id="IPR005704">
    <property type="entry name" value="Ribosomal_uS3_bac-typ"/>
</dbReference>
<dbReference type="Gene3D" id="3.30.300.20">
    <property type="match status" value="1"/>
</dbReference>
<evidence type="ECO:0000256" key="5">
    <source>
        <dbReference type="ARBA" id="ARBA00023274"/>
    </source>
</evidence>
<dbReference type="SUPFAM" id="SSF54821">
    <property type="entry name" value="Ribosomal protein S3 C-terminal domain"/>
    <property type="match status" value="1"/>
</dbReference>
<evidence type="ECO:0000256" key="6">
    <source>
        <dbReference type="ARBA" id="ARBA00024998"/>
    </source>
</evidence>
<dbReference type="GO" id="GO:0019843">
    <property type="term" value="F:rRNA binding"/>
    <property type="evidence" value="ECO:0007669"/>
    <property type="project" value="UniProtKB-UniRule"/>
</dbReference>
<dbReference type="InterPro" id="IPR009019">
    <property type="entry name" value="KH_sf_prok-type"/>
</dbReference>
<dbReference type="InterPro" id="IPR004044">
    <property type="entry name" value="KH_dom_type_2"/>
</dbReference>
<evidence type="ECO:0000256" key="9">
    <source>
        <dbReference type="RuleBase" id="RU003624"/>
    </source>
</evidence>
<dbReference type="InterPro" id="IPR057258">
    <property type="entry name" value="Ribosomal_uS3"/>
</dbReference>
<dbReference type="PROSITE" id="PS50823">
    <property type="entry name" value="KH_TYPE_2"/>
    <property type="match status" value="1"/>
</dbReference>
<dbReference type="FunFam" id="3.30.1140.32:FF:000002">
    <property type="entry name" value="30S ribosomal protein S3"/>
    <property type="match status" value="1"/>
</dbReference>
<dbReference type="InterPro" id="IPR001351">
    <property type="entry name" value="Ribosomal_uS3_C"/>
</dbReference>
<evidence type="ECO:0000256" key="7">
    <source>
        <dbReference type="ARBA" id="ARBA00035257"/>
    </source>
</evidence>
<keyword evidence="3 8" id="KW-0694">RNA-binding</keyword>
<dbReference type="EMBL" id="FNAF01000002">
    <property type="protein sequence ID" value="SDD26829.1"/>
    <property type="molecule type" value="Genomic_DNA"/>
</dbReference>
<gene>
    <name evidence="8" type="primary">rpsC</name>
    <name evidence="11" type="ORF">SAMN04489866_102118</name>
</gene>
<dbReference type="OrthoDB" id="9806396at2"/>
<dbReference type="RefSeq" id="WP_091791139.1">
    <property type="nucleotide sequence ID" value="NZ_FNAF01000002.1"/>
</dbReference>
<dbReference type="InterPro" id="IPR015946">
    <property type="entry name" value="KH_dom-like_a/b"/>
</dbReference>
<dbReference type="Proteomes" id="UP000198995">
    <property type="component" value="Unassembled WGS sequence"/>
</dbReference>
<evidence type="ECO:0000313" key="12">
    <source>
        <dbReference type="Proteomes" id="UP000198995"/>
    </source>
</evidence>
<evidence type="ECO:0000256" key="8">
    <source>
        <dbReference type="HAMAP-Rule" id="MF_01309"/>
    </source>
</evidence>
<evidence type="ECO:0000256" key="1">
    <source>
        <dbReference type="ARBA" id="ARBA00010761"/>
    </source>
</evidence>
<dbReference type="Pfam" id="PF07650">
    <property type="entry name" value="KH_2"/>
    <property type="match status" value="1"/>
</dbReference>
<dbReference type="Pfam" id="PF00189">
    <property type="entry name" value="Ribosomal_S3_C"/>
    <property type="match status" value="1"/>
</dbReference>
<dbReference type="PROSITE" id="PS00548">
    <property type="entry name" value="RIBOSOMAL_S3"/>
    <property type="match status" value="1"/>
</dbReference>
<accession>A0A1G6TCS9</accession>
<dbReference type="GO" id="GO:0003729">
    <property type="term" value="F:mRNA binding"/>
    <property type="evidence" value="ECO:0007669"/>
    <property type="project" value="UniProtKB-UniRule"/>
</dbReference>
<keyword evidence="5 8" id="KW-0687">Ribonucleoprotein</keyword>
<dbReference type="CDD" id="cd02412">
    <property type="entry name" value="KH-II_30S_S3"/>
    <property type="match status" value="1"/>
</dbReference>
<name>A0A1G6TCS9_PEPNI</name>
<evidence type="ECO:0000313" key="11">
    <source>
        <dbReference type="EMBL" id="SDD26829.1"/>
    </source>
</evidence>
<dbReference type="PANTHER" id="PTHR11760:SF19">
    <property type="entry name" value="SMALL RIBOSOMAL SUBUNIT PROTEIN US3C"/>
    <property type="match status" value="1"/>
</dbReference>
<dbReference type="SUPFAM" id="SSF54814">
    <property type="entry name" value="Prokaryotic type KH domain (KH-domain type II)"/>
    <property type="match status" value="1"/>
</dbReference>
<dbReference type="FunFam" id="3.30.300.20:FF:000001">
    <property type="entry name" value="30S ribosomal protein S3"/>
    <property type="match status" value="1"/>
</dbReference>
<dbReference type="PANTHER" id="PTHR11760">
    <property type="entry name" value="30S/40S RIBOSOMAL PROTEIN S3"/>
    <property type="match status" value="1"/>
</dbReference>
<evidence type="ECO:0000256" key="4">
    <source>
        <dbReference type="ARBA" id="ARBA00022980"/>
    </source>
</evidence>
<dbReference type="GO" id="GO:0022627">
    <property type="term" value="C:cytosolic small ribosomal subunit"/>
    <property type="evidence" value="ECO:0007669"/>
    <property type="project" value="TreeGrafter"/>
</dbReference>